<sequence>MIPFGSHASLEDQAHLLPMGVMSPTGSYGFDDAFFGLLDASDNDQILAAHQAPPQMAGPPAIFQPMAQVTTDGNGMCVAAPEAATSPDLLRLSDEPSNTILAPQDTRPVIPKTKGVRTSSATFPSLGNMDTDAMKIFVRFYSLHELRIKERMTRYLQRGSAPRKERPIAISIKEVKRDREIKNILLSSNAYIHLEKLVKEKLLKSAGSKSYFIGTLGFWIMRESGLRTSG</sequence>
<protein>
    <submittedName>
        <fullName evidence="1">Uncharacterized protein</fullName>
    </submittedName>
</protein>
<comment type="caution">
    <text evidence="1">The sequence shown here is derived from an EMBL/GenBank/DDBJ whole genome shotgun (WGS) entry which is preliminary data.</text>
</comment>
<organism evidence="1 2">
    <name type="scientific">Coccomyxa viridis</name>
    <dbReference type="NCBI Taxonomy" id="1274662"/>
    <lineage>
        <taxon>Eukaryota</taxon>
        <taxon>Viridiplantae</taxon>
        <taxon>Chlorophyta</taxon>
        <taxon>core chlorophytes</taxon>
        <taxon>Trebouxiophyceae</taxon>
        <taxon>Trebouxiophyceae incertae sedis</taxon>
        <taxon>Coccomyxaceae</taxon>
        <taxon>Coccomyxa</taxon>
    </lineage>
</organism>
<reference evidence="1 2" key="1">
    <citation type="submission" date="2023-10" db="EMBL/GenBank/DDBJ databases">
        <authorList>
            <person name="Maclean D."/>
            <person name="Macfadyen A."/>
        </authorList>
    </citation>
    <scope>NUCLEOTIDE SEQUENCE [LARGE SCALE GENOMIC DNA]</scope>
</reference>
<evidence type="ECO:0000313" key="2">
    <source>
        <dbReference type="Proteomes" id="UP001314263"/>
    </source>
</evidence>
<evidence type="ECO:0000313" key="1">
    <source>
        <dbReference type="EMBL" id="CAK0765426.1"/>
    </source>
</evidence>
<keyword evidence="2" id="KW-1185">Reference proteome</keyword>
<dbReference type="Proteomes" id="UP001314263">
    <property type="component" value="Unassembled WGS sequence"/>
</dbReference>
<dbReference type="EMBL" id="CAUYUE010000004">
    <property type="protein sequence ID" value="CAK0765426.1"/>
    <property type="molecule type" value="Genomic_DNA"/>
</dbReference>
<accession>A0AAV1HZZ4</accession>
<name>A0AAV1HZZ4_9CHLO</name>
<gene>
    <name evidence="1" type="ORF">CVIRNUC_003257</name>
</gene>
<proteinExistence type="predicted"/>
<dbReference type="AlphaFoldDB" id="A0AAV1HZZ4"/>